<dbReference type="RefSeq" id="WP_131292326.1">
    <property type="nucleotide sequence ID" value="NZ_SJKA01000008.1"/>
</dbReference>
<dbReference type="EMBL" id="SJKA01000008">
    <property type="protein sequence ID" value="TCC30488.1"/>
    <property type="molecule type" value="Genomic_DNA"/>
</dbReference>
<dbReference type="CDD" id="cd00371">
    <property type="entry name" value="HMA"/>
    <property type="match status" value="1"/>
</dbReference>
<dbReference type="Proteomes" id="UP000292695">
    <property type="component" value="Unassembled WGS sequence"/>
</dbReference>
<dbReference type="Gene3D" id="3.30.70.100">
    <property type="match status" value="1"/>
</dbReference>
<comment type="caution">
    <text evidence="1">The sequence shown here is derived from an EMBL/GenBank/DDBJ whole genome shotgun (WGS) entry which is preliminary data.</text>
</comment>
<proteinExistence type="predicted"/>
<dbReference type="OrthoDB" id="9801832at2"/>
<dbReference type="InterPro" id="IPR006121">
    <property type="entry name" value="HMA_dom"/>
</dbReference>
<dbReference type="GO" id="GO:0046872">
    <property type="term" value="F:metal ion binding"/>
    <property type="evidence" value="ECO:0007669"/>
    <property type="project" value="InterPro"/>
</dbReference>
<name>A0A4R0IHK6_9ACTN</name>
<gene>
    <name evidence="1" type="ORF">E0H50_24065</name>
</gene>
<accession>A0A4R0IHK6</accession>
<keyword evidence="2" id="KW-1185">Reference proteome</keyword>
<sequence length="63" mass="6725">MTTPRRPGSQCTNTVRSVLESHGATGVQISLDSKKVTATFPSEDVRVQAFGAIREQGYTVVAS</sequence>
<organism evidence="1 2">
    <name type="scientific">Kribbella sindirgiensis</name>
    <dbReference type="NCBI Taxonomy" id="1124744"/>
    <lineage>
        <taxon>Bacteria</taxon>
        <taxon>Bacillati</taxon>
        <taxon>Actinomycetota</taxon>
        <taxon>Actinomycetes</taxon>
        <taxon>Propionibacteriales</taxon>
        <taxon>Kribbellaceae</taxon>
        <taxon>Kribbella</taxon>
    </lineage>
</organism>
<protein>
    <submittedName>
        <fullName evidence="1">Copper chaperone</fullName>
    </submittedName>
</protein>
<evidence type="ECO:0000313" key="2">
    <source>
        <dbReference type="Proteomes" id="UP000292695"/>
    </source>
</evidence>
<evidence type="ECO:0000313" key="1">
    <source>
        <dbReference type="EMBL" id="TCC30488.1"/>
    </source>
</evidence>
<reference evidence="1 2" key="1">
    <citation type="submission" date="2019-02" db="EMBL/GenBank/DDBJ databases">
        <title>Kribbella capetownensis sp. nov. and Kribbella speibonae sp. nov., isolated from soil.</title>
        <authorList>
            <person name="Curtis S.M."/>
            <person name="Norton I."/>
            <person name="Everest G.J."/>
            <person name="Meyers P.R."/>
        </authorList>
    </citation>
    <scope>NUCLEOTIDE SEQUENCE [LARGE SCALE GENOMIC DNA]</scope>
    <source>
        <strain evidence="1 2">DSM 27082</strain>
    </source>
</reference>
<dbReference type="AlphaFoldDB" id="A0A4R0IHK6"/>